<proteinExistence type="predicted"/>
<reference evidence="1" key="2">
    <citation type="submission" date="2011-04" db="EMBL/GenBank/DDBJ databases">
        <authorList>
            <person name="Genoscope - CEA"/>
        </authorList>
    </citation>
    <scope>NUCLEOTIDE SEQUENCE</scope>
    <source>
        <strain evidence="1">R24</strain>
    </source>
</reference>
<organism evidence="1">
    <name type="scientific">Ralstonia syzygii R24</name>
    <dbReference type="NCBI Taxonomy" id="907261"/>
    <lineage>
        <taxon>Bacteria</taxon>
        <taxon>Pseudomonadati</taxon>
        <taxon>Pseudomonadota</taxon>
        <taxon>Betaproteobacteria</taxon>
        <taxon>Burkholderiales</taxon>
        <taxon>Burkholderiaceae</taxon>
        <taxon>Ralstonia</taxon>
        <taxon>Ralstonia solanacearum species complex</taxon>
    </lineage>
</organism>
<dbReference type="AlphaFoldDB" id="G3A505"/>
<name>G3A505_9RALS</name>
<reference evidence="1" key="1">
    <citation type="journal article" date="2011" name="PLoS ONE">
        <title>Ralstonia syzygii, the Blood Disease Bacterium and some Asian R. solanacearum strains form a single genomic species despite divergent lifestyles.</title>
        <authorList>
            <person name="Remenant B."/>
            <person name="de Cambiaire J.C."/>
            <person name="Cellier G."/>
            <person name="Jacobs J.M."/>
            <person name="Mangenot S."/>
            <person name="Barbe V."/>
            <person name="Lajus A."/>
            <person name="Vallenet D."/>
            <person name="Medigue C."/>
            <person name="Fegan M."/>
            <person name="Allen C."/>
            <person name="Prior P."/>
        </authorList>
    </citation>
    <scope>NUCLEOTIDE SEQUENCE</scope>
    <source>
        <strain evidence="1">R24</strain>
    </source>
</reference>
<sequence length="66" mass="7921">MIEATRFRDSFIYRATLRPRPIGELHHPLKMTDIYFILIVICIIPKNKFSIDDAEKYARRQTDLLR</sequence>
<accession>G3A505</accession>
<evidence type="ECO:0000313" key="1">
    <source>
        <dbReference type="EMBL" id="CCA89019.1"/>
    </source>
</evidence>
<protein>
    <submittedName>
        <fullName evidence="1">Uncharacterized protein</fullName>
    </submittedName>
</protein>
<dbReference type="EMBL" id="FR854088">
    <property type="protein sequence ID" value="CCA89019.1"/>
    <property type="molecule type" value="Genomic_DNA"/>
</dbReference>
<gene>
    <name evidence="1" type="ORF">RALSY_30784</name>
</gene>